<dbReference type="SUPFAM" id="SSF52540">
    <property type="entry name" value="P-loop containing nucleoside triphosphate hydrolases"/>
    <property type="match status" value="1"/>
</dbReference>
<dbReference type="InterPro" id="IPR001650">
    <property type="entry name" value="Helicase_C-like"/>
</dbReference>
<keyword evidence="7" id="KW-0238">DNA-binding</keyword>
<accession>A0A9P3HPE0</accession>
<comment type="catalytic activity">
    <reaction evidence="10">
        <text>ATP + H2O = ADP + phosphate + H(+)</text>
        <dbReference type="Rhea" id="RHEA:13065"/>
        <dbReference type="ChEBI" id="CHEBI:15377"/>
        <dbReference type="ChEBI" id="CHEBI:15378"/>
        <dbReference type="ChEBI" id="CHEBI:30616"/>
        <dbReference type="ChEBI" id="CHEBI:43474"/>
        <dbReference type="ChEBI" id="CHEBI:456216"/>
    </reaction>
</comment>
<dbReference type="PANTHER" id="PTHR13710">
    <property type="entry name" value="DNA HELICASE RECQ FAMILY MEMBER"/>
    <property type="match status" value="1"/>
</dbReference>
<keyword evidence="6 10" id="KW-0067">ATP-binding</keyword>
<feature type="coiled-coil region" evidence="11">
    <location>
        <begin position="4"/>
        <end position="31"/>
    </location>
</feature>
<keyword evidence="8" id="KW-0413">Isomerase</keyword>
<dbReference type="SMART" id="SM00490">
    <property type="entry name" value="HELICc"/>
    <property type="match status" value="1"/>
</dbReference>
<evidence type="ECO:0000256" key="1">
    <source>
        <dbReference type="ARBA" id="ARBA00005446"/>
    </source>
</evidence>
<dbReference type="GO" id="GO:0043138">
    <property type="term" value="F:3'-5' DNA helicase activity"/>
    <property type="evidence" value="ECO:0007669"/>
    <property type="project" value="UniProtKB-EC"/>
</dbReference>
<feature type="region of interest" description="Disordered" evidence="12">
    <location>
        <begin position="636"/>
        <end position="683"/>
    </location>
</feature>
<sequence>MDELDAIEQEMAEIDRKMADLQRRRSELEEYRDVLLASFSDAEDSSSARVESPAAKEKDYDREDFDWSHTLRDLAKNHWNIDQWRDKQLAVMNASLDQRDTFVLMPTGGGKSLCYQLPALVSPGITLVVSPLLSLIRDQAFHLEEASIGVGMLTSNTTKEESKRIMEAMLGPKPSKKSNTPGQPPSVSNVDLHPSLKLVYVTPEKISKSKYFMNQLEKVYASGRLSRIVIDECHCCSNLGHDFRPDYKKLGILRMLFPNTPIMALTATAPPNVIQSVLTTLNLSPLGQAGGTLLFDAPLFRPNLTYKVMTRPASNKEAFEFLAHYIQSRHAGSSGIVYCLSKKDTHVFAAGIAEASKGRIVTAAYHAEVDDYEKESIHEQWRDGRIQVVCATIAFGLGINHPSVRIVIHACMAKSLEGYYQESGRAGRDGKPAECLLLYRDQDASRLSTLCISEPEGIKNVYAMIAYAQDVRSCRHQLFDVHFSKHLSARLEPCGFCDNCVLSCSDLATEDIRGDVHSLCTLLNRFKDVNERVTMIKLVEAWRGLGPLRNIAKAVRTEHDTTVPDDRDNKDDFDRIINHLIIKGYLREDFHFTAYATIAYVVNGPRARSYLEKRAISAYPAVTVEFGRDASRTAFAHGDSLGDMDPEEARAKPKRAKPSARRPATESTKKRSGSTDVPKQTSE</sequence>
<evidence type="ECO:0000256" key="10">
    <source>
        <dbReference type="RuleBase" id="RU364117"/>
    </source>
</evidence>
<feature type="domain" description="Helicase C-terminal" evidence="14">
    <location>
        <begin position="318"/>
        <end position="472"/>
    </location>
</feature>
<comment type="similarity">
    <text evidence="1 10">Belongs to the helicase family. RecQ subfamily.</text>
</comment>
<keyword evidence="10" id="KW-0539">Nucleus</keyword>
<dbReference type="EMBL" id="BQFW01000017">
    <property type="protein sequence ID" value="GJJ79262.1"/>
    <property type="molecule type" value="Genomic_DNA"/>
</dbReference>
<dbReference type="Proteomes" id="UP000827284">
    <property type="component" value="Unassembled WGS sequence"/>
</dbReference>
<dbReference type="PROSITE" id="PS51194">
    <property type="entry name" value="HELICASE_CTER"/>
    <property type="match status" value="1"/>
</dbReference>
<dbReference type="InterPro" id="IPR036388">
    <property type="entry name" value="WH-like_DNA-bd_sf"/>
</dbReference>
<dbReference type="EC" id="5.6.2.4" evidence="10"/>
<evidence type="ECO:0000256" key="12">
    <source>
        <dbReference type="SAM" id="MobiDB-lite"/>
    </source>
</evidence>
<dbReference type="InterPro" id="IPR011545">
    <property type="entry name" value="DEAD/DEAH_box_helicase_dom"/>
</dbReference>
<dbReference type="Gene3D" id="3.40.50.300">
    <property type="entry name" value="P-loop containing nucleotide triphosphate hydrolases"/>
    <property type="match status" value="2"/>
</dbReference>
<protein>
    <recommendedName>
        <fullName evidence="10">ATP-dependent DNA helicase</fullName>
        <ecNumber evidence="10">5.6.2.4</ecNumber>
    </recommendedName>
</protein>
<name>A0A9P3HPE0_9FUNG</name>
<dbReference type="AlphaFoldDB" id="A0A9P3HPE0"/>
<feature type="domain" description="Helicase ATP-binding" evidence="13">
    <location>
        <begin position="92"/>
        <end position="287"/>
    </location>
</feature>
<keyword evidence="5 10" id="KW-0347">Helicase</keyword>
<comment type="subcellular location">
    <subcellularLocation>
        <location evidence="10">Nucleus</location>
    </subcellularLocation>
</comment>
<evidence type="ECO:0000256" key="11">
    <source>
        <dbReference type="SAM" id="Coils"/>
    </source>
</evidence>
<evidence type="ECO:0000256" key="2">
    <source>
        <dbReference type="ARBA" id="ARBA00022723"/>
    </source>
</evidence>
<dbReference type="SMART" id="SM00487">
    <property type="entry name" value="DEXDc"/>
    <property type="match status" value="1"/>
</dbReference>
<keyword evidence="4 10" id="KW-0378">Hydrolase</keyword>
<evidence type="ECO:0000256" key="3">
    <source>
        <dbReference type="ARBA" id="ARBA00022741"/>
    </source>
</evidence>
<evidence type="ECO:0000256" key="4">
    <source>
        <dbReference type="ARBA" id="ARBA00022801"/>
    </source>
</evidence>
<evidence type="ECO:0000313" key="15">
    <source>
        <dbReference type="EMBL" id="GJJ79262.1"/>
    </source>
</evidence>
<evidence type="ECO:0000256" key="5">
    <source>
        <dbReference type="ARBA" id="ARBA00022806"/>
    </source>
</evidence>
<dbReference type="GO" id="GO:0005737">
    <property type="term" value="C:cytoplasm"/>
    <property type="evidence" value="ECO:0007669"/>
    <property type="project" value="TreeGrafter"/>
</dbReference>
<dbReference type="InterPro" id="IPR014001">
    <property type="entry name" value="Helicase_ATP-bd"/>
</dbReference>
<keyword evidence="2" id="KW-0479">Metal-binding</keyword>
<dbReference type="GO" id="GO:0005634">
    <property type="term" value="C:nucleus"/>
    <property type="evidence" value="ECO:0007669"/>
    <property type="project" value="UniProtKB-SubCell"/>
</dbReference>
<evidence type="ECO:0000256" key="7">
    <source>
        <dbReference type="ARBA" id="ARBA00023125"/>
    </source>
</evidence>
<comment type="catalytic activity">
    <reaction evidence="9 10">
        <text>Couples ATP hydrolysis with the unwinding of duplex DNA by translocating in the 3'-5' direction.</text>
        <dbReference type="EC" id="5.6.2.4"/>
    </reaction>
</comment>
<evidence type="ECO:0000259" key="14">
    <source>
        <dbReference type="PROSITE" id="PS51194"/>
    </source>
</evidence>
<keyword evidence="16" id="KW-1185">Reference proteome</keyword>
<dbReference type="GO" id="GO:0005694">
    <property type="term" value="C:chromosome"/>
    <property type="evidence" value="ECO:0007669"/>
    <property type="project" value="TreeGrafter"/>
</dbReference>
<evidence type="ECO:0000256" key="9">
    <source>
        <dbReference type="ARBA" id="ARBA00034617"/>
    </source>
</evidence>
<evidence type="ECO:0000256" key="8">
    <source>
        <dbReference type="ARBA" id="ARBA00023235"/>
    </source>
</evidence>
<dbReference type="Pfam" id="PF00271">
    <property type="entry name" value="Helicase_C"/>
    <property type="match status" value="1"/>
</dbReference>
<proteinExistence type="inferred from homology"/>
<dbReference type="InterPro" id="IPR004589">
    <property type="entry name" value="DNA_helicase_ATP-dep_RecQ"/>
</dbReference>
<keyword evidence="3 10" id="KW-0547">Nucleotide-binding</keyword>
<keyword evidence="11" id="KW-0175">Coiled coil</keyword>
<dbReference type="PANTHER" id="PTHR13710:SF105">
    <property type="entry name" value="ATP-DEPENDENT DNA HELICASE Q1"/>
    <property type="match status" value="1"/>
</dbReference>
<evidence type="ECO:0000313" key="16">
    <source>
        <dbReference type="Proteomes" id="UP000827284"/>
    </source>
</evidence>
<dbReference type="InterPro" id="IPR027417">
    <property type="entry name" value="P-loop_NTPase"/>
</dbReference>
<dbReference type="GO" id="GO:0000724">
    <property type="term" value="P:double-strand break repair via homologous recombination"/>
    <property type="evidence" value="ECO:0007669"/>
    <property type="project" value="TreeGrafter"/>
</dbReference>
<dbReference type="OrthoDB" id="10261556at2759"/>
<dbReference type="PROSITE" id="PS51192">
    <property type="entry name" value="HELICASE_ATP_BIND_1"/>
    <property type="match status" value="1"/>
</dbReference>
<dbReference type="GO" id="GO:0003677">
    <property type="term" value="F:DNA binding"/>
    <property type="evidence" value="ECO:0007669"/>
    <property type="project" value="UniProtKB-KW"/>
</dbReference>
<gene>
    <name evidence="15" type="ORF">EMPS_11622</name>
</gene>
<dbReference type="NCBIfam" id="TIGR00614">
    <property type="entry name" value="recQ_fam"/>
    <property type="match status" value="1"/>
</dbReference>
<feature type="compositionally biased region" description="Polar residues" evidence="12">
    <location>
        <begin position="674"/>
        <end position="683"/>
    </location>
</feature>
<dbReference type="Pfam" id="PF16124">
    <property type="entry name" value="RecQ_Zn_bind"/>
    <property type="match status" value="1"/>
</dbReference>
<reference evidence="15" key="2">
    <citation type="journal article" date="2022" name="Microbiol. Resour. Announc.">
        <title>Whole-Genome Sequence of Entomortierella parvispora E1425, a Mucoromycotan Fungus Associated with Burkholderiaceae-Related Endosymbiotic Bacteria.</title>
        <authorList>
            <person name="Herlambang A."/>
            <person name="Guo Y."/>
            <person name="Takashima Y."/>
            <person name="Narisawa K."/>
            <person name="Ohta H."/>
            <person name="Nishizawa T."/>
        </authorList>
    </citation>
    <scope>NUCLEOTIDE SEQUENCE</scope>
    <source>
        <strain evidence="15">E1425</strain>
    </source>
</reference>
<dbReference type="InterPro" id="IPR032284">
    <property type="entry name" value="RecQ_Zn-bd"/>
</dbReference>
<dbReference type="Gene3D" id="1.10.10.10">
    <property type="entry name" value="Winged helix-like DNA-binding domain superfamily/Winged helix DNA-binding domain"/>
    <property type="match status" value="1"/>
</dbReference>
<dbReference type="GO" id="GO:0046872">
    <property type="term" value="F:metal ion binding"/>
    <property type="evidence" value="ECO:0007669"/>
    <property type="project" value="UniProtKB-KW"/>
</dbReference>
<organism evidence="15 16">
    <name type="scientific">Entomortierella parvispora</name>
    <dbReference type="NCBI Taxonomy" id="205924"/>
    <lineage>
        <taxon>Eukaryota</taxon>
        <taxon>Fungi</taxon>
        <taxon>Fungi incertae sedis</taxon>
        <taxon>Mucoromycota</taxon>
        <taxon>Mortierellomycotina</taxon>
        <taxon>Mortierellomycetes</taxon>
        <taxon>Mortierellales</taxon>
        <taxon>Mortierellaceae</taxon>
        <taxon>Entomortierella</taxon>
    </lineage>
</organism>
<dbReference type="GO" id="GO:0009378">
    <property type="term" value="F:four-way junction helicase activity"/>
    <property type="evidence" value="ECO:0007669"/>
    <property type="project" value="TreeGrafter"/>
</dbReference>
<dbReference type="GO" id="GO:0016787">
    <property type="term" value="F:hydrolase activity"/>
    <property type="evidence" value="ECO:0007669"/>
    <property type="project" value="UniProtKB-KW"/>
</dbReference>
<dbReference type="GO" id="GO:0005524">
    <property type="term" value="F:ATP binding"/>
    <property type="evidence" value="ECO:0007669"/>
    <property type="project" value="UniProtKB-KW"/>
</dbReference>
<evidence type="ECO:0000259" key="13">
    <source>
        <dbReference type="PROSITE" id="PS51192"/>
    </source>
</evidence>
<dbReference type="Pfam" id="PF00270">
    <property type="entry name" value="DEAD"/>
    <property type="match status" value="1"/>
</dbReference>
<evidence type="ECO:0000256" key="6">
    <source>
        <dbReference type="ARBA" id="ARBA00022840"/>
    </source>
</evidence>
<reference evidence="15" key="1">
    <citation type="submission" date="2021-11" db="EMBL/GenBank/DDBJ databases">
        <authorList>
            <person name="Herlambang A."/>
            <person name="Guo Y."/>
            <person name="Takashima Y."/>
            <person name="Nishizawa T."/>
        </authorList>
    </citation>
    <scope>NUCLEOTIDE SEQUENCE</scope>
    <source>
        <strain evidence="15">E1425</strain>
    </source>
</reference>
<comment type="caution">
    <text evidence="15">The sequence shown here is derived from an EMBL/GenBank/DDBJ whole genome shotgun (WGS) entry which is preliminary data.</text>
</comment>